<keyword evidence="2" id="KW-1185">Reference proteome</keyword>
<dbReference type="EMBL" id="CASHSV030000013">
    <property type="protein sequence ID" value="CAJ2637964.1"/>
    <property type="molecule type" value="Genomic_DNA"/>
</dbReference>
<proteinExistence type="predicted"/>
<gene>
    <name evidence="1" type="ORF">MILVUS5_LOCUS8251</name>
</gene>
<accession>A0ACB0IZA3</accession>
<evidence type="ECO:0000313" key="1">
    <source>
        <dbReference type="EMBL" id="CAJ2637964.1"/>
    </source>
</evidence>
<name>A0ACB0IZA3_TRIPR</name>
<reference evidence="1" key="1">
    <citation type="submission" date="2023-10" db="EMBL/GenBank/DDBJ databases">
        <authorList>
            <person name="Rodriguez Cubillos JULIANA M."/>
            <person name="De Vega J."/>
        </authorList>
    </citation>
    <scope>NUCLEOTIDE SEQUENCE</scope>
</reference>
<dbReference type="Proteomes" id="UP001177021">
    <property type="component" value="Unassembled WGS sequence"/>
</dbReference>
<comment type="caution">
    <text evidence="1">The sequence shown here is derived from an EMBL/GenBank/DDBJ whole genome shotgun (WGS) entry which is preliminary data.</text>
</comment>
<organism evidence="1 2">
    <name type="scientific">Trifolium pratense</name>
    <name type="common">Red clover</name>
    <dbReference type="NCBI Taxonomy" id="57577"/>
    <lineage>
        <taxon>Eukaryota</taxon>
        <taxon>Viridiplantae</taxon>
        <taxon>Streptophyta</taxon>
        <taxon>Embryophyta</taxon>
        <taxon>Tracheophyta</taxon>
        <taxon>Spermatophyta</taxon>
        <taxon>Magnoliopsida</taxon>
        <taxon>eudicotyledons</taxon>
        <taxon>Gunneridae</taxon>
        <taxon>Pentapetalae</taxon>
        <taxon>rosids</taxon>
        <taxon>fabids</taxon>
        <taxon>Fabales</taxon>
        <taxon>Fabaceae</taxon>
        <taxon>Papilionoideae</taxon>
        <taxon>50 kb inversion clade</taxon>
        <taxon>NPAAA clade</taxon>
        <taxon>Hologalegina</taxon>
        <taxon>IRL clade</taxon>
        <taxon>Trifolieae</taxon>
        <taxon>Trifolium</taxon>
    </lineage>
</organism>
<protein>
    <submittedName>
        <fullName evidence="1">Uncharacterized protein</fullName>
    </submittedName>
</protein>
<sequence>MVEVCSNSVNDEDESSQGMENLALSDEVHEEVGDDNVDDAEYGRTQGVEGCIFSEVNIVNCLEEVTKIDFKQLSEEVIRYHFMDLGVAFTF</sequence>
<evidence type="ECO:0000313" key="2">
    <source>
        <dbReference type="Proteomes" id="UP001177021"/>
    </source>
</evidence>